<evidence type="ECO:0000256" key="4">
    <source>
        <dbReference type="ARBA" id="ARBA00022989"/>
    </source>
</evidence>
<dbReference type="InterPro" id="IPR018996">
    <property type="entry name" value="Man1/Src1-like_C"/>
</dbReference>
<organism evidence="10 11">
    <name type="scientific">Stephania cephalantha</name>
    <dbReference type="NCBI Taxonomy" id="152367"/>
    <lineage>
        <taxon>Eukaryota</taxon>
        <taxon>Viridiplantae</taxon>
        <taxon>Streptophyta</taxon>
        <taxon>Embryophyta</taxon>
        <taxon>Tracheophyta</taxon>
        <taxon>Spermatophyta</taxon>
        <taxon>Magnoliopsida</taxon>
        <taxon>Ranunculales</taxon>
        <taxon>Menispermaceae</taxon>
        <taxon>Menispermoideae</taxon>
        <taxon>Cissampelideae</taxon>
        <taxon>Stephania</taxon>
    </lineage>
</organism>
<accession>A0AAP0EPV6</accession>
<evidence type="ECO:0000256" key="8">
    <source>
        <dbReference type="SAM" id="Phobius"/>
    </source>
</evidence>
<keyword evidence="4 8" id="KW-1133">Transmembrane helix</keyword>
<feature type="region of interest" description="Disordered" evidence="7">
    <location>
        <begin position="124"/>
        <end position="158"/>
    </location>
</feature>
<keyword evidence="2" id="KW-0597">Phosphoprotein</keyword>
<dbReference type="GO" id="GO:0005783">
    <property type="term" value="C:endoplasmic reticulum"/>
    <property type="evidence" value="ECO:0007669"/>
    <property type="project" value="TreeGrafter"/>
</dbReference>
<gene>
    <name evidence="10" type="ORF">Scep_025987</name>
</gene>
<dbReference type="EMBL" id="JBBNAG010000011">
    <property type="protein sequence ID" value="KAK9094518.1"/>
    <property type="molecule type" value="Genomic_DNA"/>
</dbReference>
<dbReference type="PANTHER" id="PTHR47808:SF2">
    <property type="entry name" value="LEM DOMAIN-CONTAINING PROTEIN 2"/>
    <property type="match status" value="1"/>
</dbReference>
<comment type="subcellular location">
    <subcellularLocation>
        <location evidence="1">Nucleus inner membrane</location>
    </subcellularLocation>
</comment>
<evidence type="ECO:0000256" key="7">
    <source>
        <dbReference type="SAM" id="MobiDB-lite"/>
    </source>
</evidence>
<dbReference type="Pfam" id="PF09402">
    <property type="entry name" value="MSC"/>
    <property type="match status" value="1"/>
</dbReference>
<dbReference type="GO" id="GO:0034399">
    <property type="term" value="C:nuclear periphery"/>
    <property type="evidence" value="ECO:0007669"/>
    <property type="project" value="TreeGrafter"/>
</dbReference>
<dbReference type="AlphaFoldDB" id="A0AAP0EPV6"/>
<feature type="domain" description="Man1/Src1-like C-terminal" evidence="9">
    <location>
        <begin position="213"/>
        <end position="475"/>
    </location>
</feature>
<dbReference type="Gene3D" id="1.10.10.1180">
    <property type="entry name" value="MAN1, winged-helix domain"/>
    <property type="match status" value="1"/>
</dbReference>
<dbReference type="InterPro" id="IPR041885">
    <property type="entry name" value="MAN1_winged_helix_dom"/>
</dbReference>
<evidence type="ECO:0000256" key="6">
    <source>
        <dbReference type="ARBA" id="ARBA00023242"/>
    </source>
</evidence>
<feature type="transmembrane region" description="Helical" evidence="8">
    <location>
        <begin position="356"/>
        <end position="380"/>
    </location>
</feature>
<protein>
    <recommendedName>
        <fullName evidence="9">Man1/Src1-like C-terminal domain-containing protein</fullName>
    </recommendedName>
</protein>
<keyword evidence="6" id="KW-0539">Nucleus</keyword>
<evidence type="ECO:0000313" key="11">
    <source>
        <dbReference type="Proteomes" id="UP001419268"/>
    </source>
</evidence>
<sequence length="519" mass="58310">MSRSSRLTTSIRLALVKSRERELEYYRPPCVNRDIVRLSVFVAELRLPKNVASLSTMLGRESVSDELQPNPNLETKSAHTTTLRIAKSVNRRWWSGWWGAIVLESKSAHDLGVKIGEGGGGGLRHYSVDMSSPPSRRLKKSIPKTPNPNPSSSSPSSLGFLKEPSSALFPSKGELLRLLGALAIALAVAVSCKYAVNFINRQPKPFCDSNGEDSISDSCEPCPNNGECSKGHMNCLPGYKKGGRSCVEDGEINQTAKKLSEWIEHRVCEASVQFLCNGAGAVWMQEADLWKELDKQNLKEKLGLDNDSYVYAKQKAMGIADGILEIQKSSFGIKELKCPDWLSDKYKTFSCYIRQWIHHHALVLVSLFPLLLGIAAFVILQLRNIWRNLYLSTRAEQLYQQVCEILEENATTTKTMNNECESWVVASRLRDHLLLPRERKDPLLWKKVEELVQEDSRLDQYPKLVKGEQKVVWEWQVEGSLSSSRKRQKMITSSKLGSDEGTLKSVAQRRPRAGEASNC</sequence>
<name>A0AAP0EPV6_9MAGN</name>
<dbReference type="GO" id="GO:0005637">
    <property type="term" value="C:nuclear inner membrane"/>
    <property type="evidence" value="ECO:0007669"/>
    <property type="project" value="UniProtKB-SubCell"/>
</dbReference>
<feature type="transmembrane region" description="Helical" evidence="8">
    <location>
        <begin position="175"/>
        <end position="196"/>
    </location>
</feature>
<comment type="caution">
    <text evidence="10">The sequence shown here is derived from an EMBL/GenBank/DDBJ whole genome shotgun (WGS) entry which is preliminary data.</text>
</comment>
<dbReference type="Proteomes" id="UP001419268">
    <property type="component" value="Unassembled WGS sequence"/>
</dbReference>
<keyword evidence="3 8" id="KW-0812">Transmembrane</keyword>
<evidence type="ECO:0000256" key="5">
    <source>
        <dbReference type="ARBA" id="ARBA00023136"/>
    </source>
</evidence>
<evidence type="ECO:0000256" key="1">
    <source>
        <dbReference type="ARBA" id="ARBA00004540"/>
    </source>
</evidence>
<evidence type="ECO:0000256" key="2">
    <source>
        <dbReference type="ARBA" id="ARBA00022553"/>
    </source>
</evidence>
<proteinExistence type="predicted"/>
<evidence type="ECO:0000313" key="10">
    <source>
        <dbReference type="EMBL" id="KAK9094518.1"/>
    </source>
</evidence>
<reference evidence="10 11" key="1">
    <citation type="submission" date="2024-01" db="EMBL/GenBank/DDBJ databases">
        <title>Genome assemblies of Stephania.</title>
        <authorList>
            <person name="Yang L."/>
        </authorList>
    </citation>
    <scope>NUCLEOTIDE SEQUENCE [LARGE SCALE GENOMIC DNA]</scope>
    <source>
        <strain evidence="10">JXDWG</strain>
        <tissue evidence="10">Leaf</tissue>
    </source>
</reference>
<keyword evidence="5 8" id="KW-0472">Membrane</keyword>
<dbReference type="PANTHER" id="PTHR47808">
    <property type="entry name" value="INNER NUCLEAR MEMBRANE PROTEIN HEH2-RELATED"/>
    <property type="match status" value="1"/>
</dbReference>
<dbReference type="GO" id="GO:0003682">
    <property type="term" value="F:chromatin binding"/>
    <property type="evidence" value="ECO:0007669"/>
    <property type="project" value="InterPro"/>
</dbReference>
<dbReference type="GO" id="GO:0071763">
    <property type="term" value="P:nuclear membrane organization"/>
    <property type="evidence" value="ECO:0007669"/>
    <property type="project" value="TreeGrafter"/>
</dbReference>
<evidence type="ECO:0000256" key="3">
    <source>
        <dbReference type="ARBA" id="ARBA00022692"/>
    </source>
</evidence>
<keyword evidence="11" id="KW-1185">Reference proteome</keyword>
<dbReference type="InterPro" id="IPR044780">
    <property type="entry name" value="Heh2/Src1"/>
</dbReference>
<feature type="region of interest" description="Disordered" evidence="7">
    <location>
        <begin position="486"/>
        <end position="519"/>
    </location>
</feature>
<evidence type="ECO:0000259" key="9">
    <source>
        <dbReference type="Pfam" id="PF09402"/>
    </source>
</evidence>